<evidence type="ECO:0000313" key="10">
    <source>
        <dbReference type="Proteomes" id="UP000256779"/>
    </source>
</evidence>
<dbReference type="InterPro" id="IPR003838">
    <property type="entry name" value="ABC3_permease_C"/>
</dbReference>
<evidence type="ECO:0000259" key="8">
    <source>
        <dbReference type="Pfam" id="PF12704"/>
    </source>
</evidence>
<feature type="transmembrane region" description="Helical" evidence="6">
    <location>
        <begin position="20"/>
        <end position="38"/>
    </location>
</feature>
<dbReference type="PANTHER" id="PTHR43738:SF2">
    <property type="entry name" value="ABC TRANSPORTER PERMEASE"/>
    <property type="match status" value="1"/>
</dbReference>
<comment type="caution">
    <text evidence="9">The sequence shown here is derived from an EMBL/GenBank/DDBJ whole genome shotgun (WGS) entry which is preliminary data.</text>
</comment>
<feature type="domain" description="MacB-like periplasmic core" evidence="8">
    <location>
        <begin position="18"/>
        <end position="184"/>
    </location>
</feature>
<evidence type="ECO:0000256" key="6">
    <source>
        <dbReference type="SAM" id="Phobius"/>
    </source>
</evidence>
<dbReference type="GO" id="GO:0005886">
    <property type="term" value="C:plasma membrane"/>
    <property type="evidence" value="ECO:0007669"/>
    <property type="project" value="UniProtKB-SubCell"/>
</dbReference>
<feature type="transmembrane region" description="Helical" evidence="6">
    <location>
        <begin position="289"/>
        <end position="309"/>
    </location>
</feature>
<keyword evidence="2" id="KW-1003">Cell membrane</keyword>
<dbReference type="RefSeq" id="WP_115867970.1">
    <property type="nucleotide sequence ID" value="NZ_QREG01000008.1"/>
</dbReference>
<feature type="transmembrane region" description="Helical" evidence="6">
    <location>
        <begin position="329"/>
        <end position="358"/>
    </location>
</feature>
<feature type="domain" description="ABC3 transporter permease C-terminal" evidence="7">
    <location>
        <begin position="289"/>
        <end position="402"/>
    </location>
</feature>
<dbReference type="OrthoDB" id="9784014at2"/>
<keyword evidence="10" id="KW-1185">Reference proteome</keyword>
<dbReference type="InterPro" id="IPR051125">
    <property type="entry name" value="ABC-4/HrtB_transporter"/>
</dbReference>
<evidence type="ECO:0000313" key="9">
    <source>
        <dbReference type="EMBL" id="RED99434.1"/>
    </source>
</evidence>
<keyword evidence="3 6" id="KW-0812">Transmembrane</keyword>
<evidence type="ECO:0000256" key="3">
    <source>
        <dbReference type="ARBA" id="ARBA00022692"/>
    </source>
</evidence>
<dbReference type="Proteomes" id="UP000256779">
    <property type="component" value="Unassembled WGS sequence"/>
</dbReference>
<feature type="transmembrane region" description="Helical" evidence="6">
    <location>
        <begin position="378"/>
        <end position="400"/>
    </location>
</feature>
<dbReference type="EMBL" id="QREG01000008">
    <property type="protein sequence ID" value="RED99434.1"/>
    <property type="molecule type" value="Genomic_DNA"/>
</dbReference>
<evidence type="ECO:0000256" key="5">
    <source>
        <dbReference type="ARBA" id="ARBA00023136"/>
    </source>
</evidence>
<dbReference type="InterPro" id="IPR025857">
    <property type="entry name" value="MacB_PCD"/>
</dbReference>
<organism evidence="9 10">
    <name type="scientific">Marinoscillum furvescens DSM 4134</name>
    <dbReference type="NCBI Taxonomy" id="1122208"/>
    <lineage>
        <taxon>Bacteria</taxon>
        <taxon>Pseudomonadati</taxon>
        <taxon>Bacteroidota</taxon>
        <taxon>Cytophagia</taxon>
        <taxon>Cytophagales</taxon>
        <taxon>Reichenbachiellaceae</taxon>
        <taxon>Marinoscillum</taxon>
    </lineage>
</organism>
<evidence type="ECO:0000256" key="2">
    <source>
        <dbReference type="ARBA" id="ARBA00022475"/>
    </source>
</evidence>
<gene>
    <name evidence="9" type="ORF">C7460_10850</name>
</gene>
<dbReference type="PANTHER" id="PTHR43738">
    <property type="entry name" value="ABC TRANSPORTER, MEMBRANE PROTEIN"/>
    <property type="match status" value="1"/>
</dbReference>
<dbReference type="Pfam" id="PF02687">
    <property type="entry name" value="FtsX"/>
    <property type="match status" value="1"/>
</dbReference>
<accession>A0A3D9L4U9</accession>
<sequence>MNIPYLSLKSLVKKPLTTFLSWLLLAFGVTIVVIILLASSQLKSEISKNAQGIDLVVGAKGSPLQLILANIFHVDFPTGNIGLKEAARVSKSRYIGSAIPLSLGDSYRGFRIVGSTQDYPRLYKAELAKGEWFEDHMEVVVGAEVAQKEGLSVGDTFESQHGLSEDAEAHGGHAFQVVGVMKPTYTVMDKLIVTGIHSVWEVHEHEGEHHHHEEDSLIEISHLGISVTSEEFDEKEITSLLISYRSPMGAVMLPRSINSESSFQAASPAFETARLFNIIGVGVKVLNGLGLLIIIISAISVFVALLNSLKERKFDIAIMRSMGATRRQIFAHILIEGLLITFAGAISGLVIAHVAMQVVANTIGGIAPEPWVILQEEWLVLAGCLAIGVVASLIPAVMAYKTDISKTLAKG</sequence>
<protein>
    <submittedName>
        <fullName evidence="9">Putative ABC transport system permease protein</fullName>
    </submittedName>
</protein>
<name>A0A3D9L4U9_MARFU</name>
<comment type="subcellular location">
    <subcellularLocation>
        <location evidence="1">Cell membrane</location>
        <topology evidence="1">Multi-pass membrane protein</topology>
    </subcellularLocation>
</comment>
<evidence type="ECO:0000256" key="4">
    <source>
        <dbReference type="ARBA" id="ARBA00022989"/>
    </source>
</evidence>
<dbReference type="Pfam" id="PF12704">
    <property type="entry name" value="MacB_PCD"/>
    <property type="match status" value="1"/>
</dbReference>
<evidence type="ECO:0000256" key="1">
    <source>
        <dbReference type="ARBA" id="ARBA00004651"/>
    </source>
</evidence>
<keyword evidence="5 6" id="KW-0472">Membrane</keyword>
<proteinExistence type="predicted"/>
<evidence type="ECO:0000259" key="7">
    <source>
        <dbReference type="Pfam" id="PF02687"/>
    </source>
</evidence>
<reference evidence="9 10" key="1">
    <citation type="submission" date="2018-07" db="EMBL/GenBank/DDBJ databases">
        <title>Genomic Encyclopedia of Type Strains, Phase IV (KMG-IV): sequencing the most valuable type-strain genomes for metagenomic binning, comparative biology and taxonomic classification.</title>
        <authorList>
            <person name="Goeker M."/>
        </authorList>
    </citation>
    <scope>NUCLEOTIDE SEQUENCE [LARGE SCALE GENOMIC DNA]</scope>
    <source>
        <strain evidence="9 10">DSM 4134</strain>
    </source>
</reference>
<keyword evidence="4 6" id="KW-1133">Transmembrane helix</keyword>
<dbReference type="AlphaFoldDB" id="A0A3D9L4U9"/>